<dbReference type="AlphaFoldDB" id="A0A210QMM8"/>
<feature type="domain" description="Ubiquitin-like" evidence="1">
    <location>
        <begin position="1"/>
        <end position="83"/>
    </location>
</feature>
<evidence type="ECO:0000313" key="3">
    <source>
        <dbReference type="Proteomes" id="UP000242188"/>
    </source>
</evidence>
<dbReference type="Proteomes" id="UP000242188">
    <property type="component" value="Unassembled WGS sequence"/>
</dbReference>
<dbReference type="InterPro" id="IPR029071">
    <property type="entry name" value="Ubiquitin-like_domsf"/>
</dbReference>
<reference evidence="2 3" key="1">
    <citation type="journal article" date="2017" name="Nat. Ecol. Evol.">
        <title>Scallop genome provides insights into evolution of bilaterian karyotype and development.</title>
        <authorList>
            <person name="Wang S."/>
            <person name="Zhang J."/>
            <person name="Jiao W."/>
            <person name="Li J."/>
            <person name="Xun X."/>
            <person name="Sun Y."/>
            <person name="Guo X."/>
            <person name="Huan P."/>
            <person name="Dong B."/>
            <person name="Zhang L."/>
            <person name="Hu X."/>
            <person name="Sun X."/>
            <person name="Wang J."/>
            <person name="Zhao C."/>
            <person name="Wang Y."/>
            <person name="Wang D."/>
            <person name="Huang X."/>
            <person name="Wang R."/>
            <person name="Lv J."/>
            <person name="Li Y."/>
            <person name="Zhang Z."/>
            <person name="Liu B."/>
            <person name="Lu W."/>
            <person name="Hui Y."/>
            <person name="Liang J."/>
            <person name="Zhou Z."/>
            <person name="Hou R."/>
            <person name="Li X."/>
            <person name="Liu Y."/>
            <person name="Li H."/>
            <person name="Ning X."/>
            <person name="Lin Y."/>
            <person name="Zhao L."/>
            <person name="Xing Q."/>
            <person name="Dou J."/>
            <person name="Li Y."/>
            <person name="Mao J."/>
            <person name="Guo H."/>
            <person name="Dou H."/>
            <person name="Li T."/>
            <person name="Mu C."/>
            <person name="Jiang W."/>
            <person name="Fu Q."/>
            <person name="Fu X."/>
            <person name="Miao Y."/>
            <person name="Liu J."/>
            <person name="Yu Q."/>
            <person name="Li R."/>
            <person name="Liao H."/>
            <person name="Li X."/>
            <person name="Kong Y."/>
            <person name="Jiang Z."/>
            <person name="Chourrout D."/>
            <person name="Li R."/>
            <person name="Bao Z."/>
        </authorList>
    </citation>
    <scope>NUCLEOTIDE SEQUENCE [LARGE SCALE GENOMIC DNA]</scope>
    <source>
        <strain evidence="2 3">PY_sf001</strain>
    </source>
</reference>
<accession>A0A210QMM8</accession>
<dbReference type="SUPFAM" id="SSF54236">
    <property type="entry name" value="Ubiquitin-like"/>
    <property type="match status" value="1"/>
</dbReference>
<comment type="caution">
    <text evidence="2">The sequence shown here is derived from an EMBL/GenBank/DDBJ whole genome shotgun (WGS) entry which is preliminary data.</text>
</comment>
<protein>
    <submittedName>
        <fullName evidence="2">Ubiquitin-like protein</fullName>
    </submittedName>
</protein>
<dbReference type="PROSITE" id="PS50053">
    <property type="entry name" value="UBIQUITIN_2"/>
    <property type="match status" value="1"/>
</dbReference>
<name>A0A210QMM8_MIZYE</name>
<organism evidence="2 3">
    <name type="scientific">Mizuhopecten yessoensis</name>
    <name type="common">Japanese scallop</name>
    <name type="synonym">Patinopecten yessoensis</name>
    <dbReference type="NCBI Taxonomy" id="6573"/>
    <lineage>
        <taxon>Eukaryota</taxon>
        <taxon>Metazoa</taxon>
        <taxon>Spiralia</taxon>
        <taxon>Lophotrochozoa</taxon>
        <taxon>Mollusca</taxon>
        <taxon>Bivalvia</taxon>
        <taxon>Autobranchia</taxon>
        <taxon>Pteriomorphia</taxon>
        <taxon>Pectinida</taxon>
        <taxon>Pectinoidea</taxon>
        <taxon>Pectinidae</taxon>
        <taxon>Mizuhopecten</taxon>
    </lineage>
</organism>
<sequence length="84" mass="9253">MQIMVQAGTDGKTQLVDAEPSESMASLFQKISDQRGVEKQYLQIVYAGKTFRPGDARTDHKTIADLGMKDRSLVQLVTRLPGGQ</sequence>
<dbReference type="Gene3D" id="3.10.20.90">
    <property type="entry name" value="Phosphatidylinositol 3-kinase Catalytic Subunit, Chain A, domain 1"/>
    <property type="match status" value="1"/>
</dbReference>
<evidence type="ECO:0000313" key="2">
    <source>
        <dbReference type="EMBL" id="OWF49961.1"/>
    </source>
</evidence>
<keyword evidence="3" id="KW-1185">Reference proteome</keyword>
<evidence type="ECO:0000259" key="1">
    <source>
        <dbReference type="PROSITE" id="PS50053"/>
    </source>
</evidence>
<dbReference type="InterPro" id="IPR000626">
    <property type="entry name" value="Ubiquitin-like_dom"/>
</dbReference>
<dbReference type="Pfam" id="PF00240">
    <property type="entry name" value="ubiquitin"/>
    <property type="match status" value="1"/>
</dbReference>
<gene>
    <name evidence="2" type="ORF">KP79_PYT00960</name>
</gene>
<dbReference type="EMBL" id="NEDP02002878">
    <property type="protein sequence ID" value="OWF49961.1"/>
    <property type="molecule type" value="Genomic_DNA"/>
</dbReference>
<proteinExistence type="predicted"/>